<dbReference type="EnsemblPlants" id="OGLUM09G19310.1">
    <property type="protein sequence ID" value="OGLUM09G19310.1"/>
    <property type="gene ID" value="OGLUM09G19310"/>
</dbReference>
<organism evidence="2">
    <name type="scientific">Oryza glumipatula</name>
    <dbReference type="NCBI Taxonomy" id="40148"/>
    <lineage>
        <taxon>Eukaryota</taxon>
        <taxon>Viridiplantae</taxon>
        <taxon>Streptophyta</taxon>
        <taxon>Embryophyta</taxon>
        <taxon>Tracheophyta</taxon>
        <taxon>Spermatophyta</taxon>
        <taxon>Magnoliopsida</taxon>
        <taxon>Liliopsida</taxon>
        <taxon>Poales</taxon>
        <taxon>Poaceae</taxon>
        <taxon>BOP clade</taxon>
        <taxon>Oryzoideae</taxon>
        <taxon>Oryzeae</taxon>
        <taxon>Oryzinae</taxon>
        <taxon>Oryza</taxon>
    </lineage>
</organism>
<protein>
    <submittedName>
        <fullName evidence="2">Uncharacterized protein</fullName>
    </submittedName>
</protein>
<dbReference type="Gramene" id="OGLUM09G19310.1">
    <property type="protein sequence ID" value="OGLUM09G19310.1"/>
    <property type="gene ID" value="OGLUM09G19310"/>
</dbReference>
<evidence type="ECO:0000256" key="1">
    <source>
        <dbReference type="SAM" id="MobiDB-lite"/>
    </source>
</evidence>
<keyword evidence="3" id="KW-1185">Reference proteome</keyword>
<dbReference type="Proteomes" id="UP000026961">
    <property type="component" value="Chromosome 9"/>
</dbReference>
<dbReference type="AlphaFoldDB" id="A0A0E0B665"/>
<accession>A0A0E0B665</accession>
<evidence type="ECO:0000313" key="3">
    <source>
        <dbReference type="Proteomes" id="UP000026961"/>
    </source>
</evidence>
<reference evidence="2" key="2">
    <citation type="submission" date="2018-05" db="EMBL/GenBank/DDBJ databases">
        <title>OgluRS3 (Oryza glumaepatula Reference Sequence Version 3).</title>
        <authorList>
            <person name="Zhang J."/>
            <person name="Kudrna D."/>
            <person name="Lee S."/>
            <person name="Talag J."/>
            <person name="Welchert J."/>
            <person name="Wing R.A."/>
        </authorList>
    </citation>
    <scope>NUCLEOTIDE SEQUENCE [LARGE SCALE GENOMIC DNA]</scope>
</reference>
<reference evidence="2" key="1">
    <citation type="submission" date="2015-04" db="UniProtKB">
        <authorList>
            <consortium name="EnsemblPlants"/>
        </authorList>
    </citation>
    <scope>IDENTIFICATION</scope>
</reference>
<feature type="region of interest" description="Disordered" evidence="1">
    <location>
        <begin position="111"/>
        <end position="162"/>
    </location>
</feature>
<dbReference type="HOGENOM" id="CLU_1139530_0_0_1"/>
<proteinExistence type="predicted"/>
<evidence type="ECO:0000313" key="2">
    <source>
        <dbReference type="EnsemblPlants" id="OGLUM09G19310.1"/>
    </source>
</evidence>
<sequence length="244" mass="26166">MELADVAGGEEAKPRDIIRTNEQLLISFDAATDKSNKIHLPAPAIRRYSVSPKSPQLSFTFSMSSSSPPHIKHLVGSLLAYATQEQLRRHAAAHSPAFMFPTSAYPSGSFVSGNSANPSPQRAASFRRHPSEKSPRLQSAPLAGSNPSRQWHVETPPPVEVAGVGHEVVHRRRSGGEGEGGVDLVVGVDDGGVDRRRAALLCTRDPFQIFACSGLSGSTPNEKLPGDGSPAPFQETIRMPECDR</sequence>
<name>A0A0E0B665_9ORYZ</name>
<feature type="compositionally biased region" description="Polar residues" evidence="1">
    <location>
        <begin position="111"/>
        <end position="122"/>
    </location>
</feature>
<feature type="region of interest" description="Disordered" evidence="1">
    <location>
        <begin position="215"/>
        <end position="244"/>
    </location>
</feature>